<dbReference type="AlphaFoldDB" id="A0A8S1JUV8"/>
<name>A0A8S1JUV8_PARPR</name>
<dbReference type="Proteomes" id="UP000688137">
    <property type="component" value="Unassembled WGS sequence"/>
</dbReference>
<comment type="caution">
    <text evidence="1">The sequence shown here is derived from an EMBL/GenBank/DDBJ whole genome shotgun (WGS) entry which is preliminary data.</text>
</comment>
<evidence type="ECO:0000313" key="1">
    <source>
        <dbReference type="EMBL" id="CAD8044230.1"/>
    </source>
</evidence>
<protein>
    <submittedName>
        <fullName evidence="1">Uncharacterized protein</fullName>
    </submittedName>
</protein>
<keyword evidence="2" id="KW-1185">Reference proteome</keyword>
<proteinExistence type="predicted"/>
<evidence type="ECO:0000313" key="2">
    <source>
        <dbReference type="Proteomes" id="UP000688137"/>
    </source>
</evidence>
<accession>A0A8S1JUV8</accession>
<reference evidence="1" key="1">
    <citation type="submission" date="2021-01" db="EMBL/GenBank/DDBJ databases">
        <authorList>
            <consortium name="Genoscope - CEA"/>
            <person name="William W."/>
        </authorList>
    </citation>
    <scope>NUCLEOTIDE SEQUENCE</scope>
</reference>
<gene>
    <name evidence="1" type="ORF">PPRIM_AZ9-3.1.T0060312</name>
</gene>
<sequence>MMNYISQFDENSSLLKSPIVQYRQGLFRRNDIILEIFRIIIIKQIGLLVQHEGPYLLQQDSQGFY</sequence>
<dbReference type="EMBL" id="CAJJDM010000003">
    <property type="protein sequence ID" value="CAD8044230.1"/>
    <property type="molecule type" value="Genomic_DNA"/>
</dbReference>
<organism evidence="1 2">
    <name type="scientific">Paramecium primaurelia</name>
    <dbReference type="NCBI Taxonomy" id="5886"/>
    <lineage>
        <taxon>Eukaryota</taxon>
        <taxon>Sar</taxon>
        <taxon>Alveolata</taxon>
        <taxon>Ciliophora</taxon>
        <taxon>Intramacronucleata</taxon>
        <taxon>Oligohymenophorea</taxon>
        <taxon>Peniculida</taxon>
        <taxon>Parameciidae</taxon>
        <taxon>Paramecium</taxon>
    </lineage>
</organism>